<comment type="subcellular location">
    <subcellularLocation>
        <location evidence="1 19">Membrane</location>
        <topology evidence="1 19">Single-pass type I membrane protein</topology>
    </subcellularLocation>
</comment>
<dbReference type="InterPro" id="IPR000333">
    <property type="entry name" value="TGFB_receptor"/>
</dbReference>
<dbReference type="GO" id="GO:0005886">
    <property type="term" value="C:plasma membrane"/>
    <property type="evidence" value="ECO:0007669"/>
    <property type="project" value="TreeGrafter"/>
</dbReference>
<name>A0AAV4XBB6_9ARAC</name>
<dbReference type="EMBL" id="BPLQ01015728">
    <property type="protein sequence ID" value="GIY91084.1"/>
    <property type="molecule type" value="Genomic_DNA"/>
</dbReference>
<keyword evidence="3 19" id="KW-0723">Serine/threonine-protein kinase</keyword>
<keyword evidence="5 19" id="KW-0812">Transmembrane</keyword>
<comment type="caution">
    <text evidence="21">The sequence shown here is derived from an EMBL/GenBank/DDBJ whole genome shotgun (WGS) entry which is preliminary data.</text>
</comment>
<dbReference type="InterPro" id="IPR017441">
    <property type="entry name" value="Protein_kinase_ATP_BS"/>
</dbReference>
<sequence length="537" mass="59865">MDKGVGSSNKAALFHSVPCVPIQRSVPFGDSPSSSTGRLSKPYHTRGSYASLDVPEEIYCAFSKKEGKFRDKITVERSGELLNGNTVAKCPTTHKFCYAIWQDYTDNATVIVGQGCWSAGEFYCSKDTCFPTRKPKKDINTTTHFCCCKGNMCNRNISNMFFSSEGYKIPQNYASVNRFKLTISFGVIVLVLVPSLAFIIWRMRSSPKPGLDSMKLPSPPPTINMDNLTIAENIGRGQYGRVHLGTLLNQSVAVKLFSSQNYQNYLSEEYIYCLPFMDHPHLPKLIGAAKRIGPDEHPEYLLAISYVPNGCLEDYLINNILDWKTLCKMAISIAKGLAHLHSEIKMNGMLKMAVVHRDLSSKNILIKANGSCMLCDFEYAICVCGSKCYLNGEQDVDSTSLKDVGTLQYMAPEVMNGAVNLKNLESSLKQIDVYALGLILWELATRCSDLFQGMDVPKYQAPFVAELGHHLSLENLHHLVAIRKARPVLPDPWNNTNQAIRLLKETIEDCWDHDAEASYQTGIVYACLLAKSTNLIN</sequence>
<dbReference type="InterPro" id="IPR001245">
    <property type="entry name" value="Ser-Thr/Tyr_kinase_cat_dom"/>
</dbReference>
<evidence type="ECO:0000256" key="1">
    <source>
        <dbReference type="ARBA" id="ARBA00004479"/>
    </source>
</evidence>
<evidence type="ECO:0000256" key="4">
    <source>
        <dbReference type="ARBA" id="ARBA00022679"/>
    </source>
</evidence>
<comment type="catalytic activity">
    <reaction evidence="19">
        <text>L-threonyl-[receptor-protein] + ATP = O-phospho-L-threonyl-[receptor-protein] + ADP + H(+)</text>
        <dbReference type="Rhea" id="RHEA:44880"/>
        <dbReference type="Rhea" id="RHEA-COMP:11024"/>
        <dbReference type="Rhea" id="RHEA-COMP:11025"/>
        <dbReference type="ChEBI" id="CHEBI:15378"/>
        <dbReference type="ChEBI" id="CHEBI:30013"/>
        <dbReference type="ChEBI" id="CHEBI:30616"/>
        <dbReference type="ChEBI" id="CHEBI:61977"/>
        <dbReference type="ChEBI" id="CHEBI:456216"/>
        <dbReference type="EC" id="2.7.11.30"/>
    </reaction>
</comment>
<keyword evidence="12 19" id="KW-1133">Transmembrane helix</keyword>
<evidence type="ECO:0000256" key="9">
    <source>
        <dbReference type="ARBA" id="ARBA00022777"/>
    </source>
</evidence>
<keyword evidence="17" id="KW-1015">Disulfide bond</keyword>
<evidence type="ECO:0000256" key="16">
    <source>
        <dbReference type="PIRSR" id="PIRSR037393-2"/>
    </source>
</evidence>
<keyword evidence="7" id="KW-0732">Signal</keyword>
<dbReference type="Gene3D" id="1.10.510.10">
    <property type="entry name" value="Transferase(Phosphotransferase) domain 1"/>
    <property type="match status" value="1"/>
</dbReference>
<dbReference type="PROSITE" id="PS00109">
    <property type="entry name" value="PROTEIN_KINASE_TYR"/>
    <property type="match status" value="1"/>
</dbReference>
<dbReference type="InterPro" id="IPR008266">
    <property type="entry name" value="Tyr_kinase_AS"/>
</dbReference>
<dbReference type="SUPFAM" id="SSF56112">
    <property type="entry name" value="Protein kinase-like (PK-like)"/>
    <property type="match status" value="1"/>
</dbReference>
<dbReference type="GO" id="GO:0005524">
    <property type="term" value="F:ATP binding"/>
    <property type="evidence" value="ECO:0007669"/>
    <property type="project" value="UniProtKB-UniRule"/>
</dbReference>
<dbReference type="PROSITE" id="PS50011">
    <property type="entry name" value="PROTEIN_KINASE_DOM"/>
    <property type="match status" value="1"/>
</dbReference>
<feature type="disulfide bond" evidence="17">
    <location>
        <begin position="129"/>
        <end position="146"/>
    </location>
</feature>
<dbReference type="GO" id="GO:0005024">
    <property type="term" value="F:transforming growth factor beta receptor activity"/>
    <property type="evidence" value="ECO:0007669"/>
    <property type="project" value="TreeGrafter"/>
</dbReference>
<keyword evidence="9 19" id="KW-0418">Kinase</keyword>
<dbReference type="GO" id="GO:0043235">
    <property type="term" value="C:receptor complex"/>
    <property type="evidence" value="ECO:0007669"/>
    <property type="project" value="InterPro"/>
</dbReference>
<keyword evidence="19" id="KW-0464">Manganese</keyword>
<evidence type="ECO:0000256" key="8">
    <source>
        <dbReference type="ARBA" id="ARBA00022741"/>
    </source>
</evidence>
<dbReference type="CDD" id="cd23533">
    <property type="entry name" value="TFP_LU_ECD_BMPR2_like"/>
    <property type="match status" value="1"/>
</dbReference>
<evidence type="ECO:0000256" key="12">
    <source>
        <dbReference type="ARBA" id="ARBA00022989"/>
    </source>
</evidence>
<evidence type="ECO:0000256" key="15">
    <source>
        <dbReference type="PIRSR" id="PIRSR037393-1"/>
    </source>
</evidence>
<dbReference type="InterPro" id="IPR000472">
    <property type="entry name" value="Activin_recp"/>
</dbReference>
<dbReference type="PRINTS" id="PR00653">
    <property type="entry name" value="ACTIVIN2R"/>
</dbReference>
<feature type="active site" description="Proton acceptor" evidence="15">
    <location>
        <position position="358"/>
    </location>
</feature>
<gene>
    <name evidence="21" type="primary">BMPR2</name>
    <name evidence="21" type="ORF">CDAR_46071</name>
</gene>
<keyword evidence="4 19" id="KW-0808">Transferase</keyword>
<keyword evidence="10 16" id="KW-0067">ATP-binding</keyword>
<keyword evidence="11 19" id="KW-0460">Magnesium</keyword>
<dbReference type="GO" id="GO:0030509">
    <property type="term" value="P:BMP signaling pathway"/>
    <property type="evidence" value="ECO:0007669"/>
    <property type="project" value="TreeGrafter"/>
</dbReference>
<accession>A0AAV4XBB6</accession>
<dbReference type="PANTHER" id="PTHR23255:SF100">
    <property type="entry name" value="RECEPTOR PROTEIN SERINE_THREONINE KINASE"/>
    <property type="match status" value="1"/>
</dbReference>
<dbReference type="Gene3D" id="3.30.200.20">
    <property type="entry name" value="Phosphorylase Kinase, domain 1"/>
    <property type="match status" value="1"/>
</dbReference>
<evidence type="ECO:0000256" key="10">
    <source>
        <dbReference type="ARBA" id="ARBA00022840"/>
    </source>
</evidence>
<evidence type="ECO:0000256" key="2">
    <source>
        <dbReference type="ARBA" id="ARBA00009605"/>
    </source>
</evidence>
<evidence type="ECO:0000256" key="3">
    <source>
        <dbReference type="ARBA" id="ARBA00022527"/>
    </source>
</evidence>
<dbReference type="InterPro" id="IPR017194">
    <property type="entry name" value="Transform_growth_fac-b_typ-2"/>
</dbReference>
<comment type="similarity">
    <text evidence="2 19">Belongs to the protein kinase superfamily. TKL Ser/Thr protein kinase family. TGFB receptor subfamily.</text>
</comment>
<feature type="transmembrane region" description="Helical" evidence="19">
    <location>
        <begin position="181"/>
        <end position="201"/>
    </location>
</feature>
<protein>
    <recommendedName>
        <fullName evidence="19">Serine/threonine-protein kinase receptor</fullName>
        <ecNumber evidence="19">2.7.11.30</ecNumber>
    </recommendedName>
</protein>
<evidence type="ECO:0000256" key="18">
    <source>
        <dbReference type="PROSITE-ProRule" id="PRU10141"/>
    </source>
</evidence>
<dbReference type="PIRSF" id="PIRSF037393">
    <property type="entry name" value="TGFRII"/>
    <property type="match status" value="1"/>
</dbReference>
<evidence type="ECO:0000313" key="21">
    <source>
        <dbReference type="EMBL" id="GIY91084.1"/>
    </source>
</evidence>
<dbReference type="Pfam" id="PF01064">
    <property type="entry name" value="Activin_recp"/>
    <property type="match status" value="1"/>
</dbReference>
<dbReference type="InterPro" id="IPR011009">
    <property type="entry name" value="Kinase-like_dom_sf"/>
</dbReference>
<reference evidence="21 22" key="1">
    <citation type="submission" date="2021-06" db="EMBL/GenBank/DDBJ databases">
        <title>Caerostris darwini draft genome.</title>
        <authorList>
            <person name="Kono N."/>
            <person name="Arakawa K."/>
        </authorList>
    </citation>
    <scope>NUCLEOTIDE SEQUENCE [LARGE SCALE GENOMIC DNA]</scope>
</reference>
<dbReference type="InterPro" id="IPR045860">
    <property type="entry name" value="Snake_toxin-like_sf"/>
</dbReference>
<keyword evidence="13 19" id="KW-0472">Membrane</keyword>
<dbReference type="AlphaFoldDB" id="A0AAV4XBB6"/>
<feature type="domain" description="Protein kinase" evidence="20">
    <location>
        <begin position="228"/>
        <end position="537"/>
    </location>
</feature>
<evidence type="ECO:0000256" key="7">
    <source>
        <dbReference type="ARBA" id="ARBA00022729"/>
    </source>
</evidence>
<dbReference type="PANTHER" id="PTHR23255">
    <property type="entry name" value="TRANSFORMING GROWTH FACTOR-BETA RECEPTOR TYPE I AND II"/>
    <property type="match status" value="1"/>
</dbReference>
<evidence type="ECO:0000256" key="6">
    <source>
        <dbReference type="ARBA" id="ARBA00022723"/>
    </source>
</evidence>
<dbReference type="InterPro" id="IPR000719">
    <property type="entry name" value="Prot_kinase_dom"/>
</dbReference>
<feature type="disulfide bond" evidence="17">
    <location>
        <begin position="148"/>
        <end position="153"/>
    </location>
</feature>
<dbReference type="SUPFAM" id="SSF57302">
    <property type="entry name" value="Snake toxin-like"/>
    <property type="match status" value="1"/>
</dbReference>
<feature type="binding site" evidence="16 18">
    <location>
        <position position="255"/>
    </location>
    <ligand>
        <name>ATP</name>
        <dbReference type="ChEBI" id="CHEBI:30616"/>
    </ligand>
</feature>
<evidence type="ECO:0000256" key="13">
    <source>
        <dbReference type="ARBA" id="ARBA00023136"/>
    </source>
</evidence>
<evidence type="ECO:0000256" key="5">
    <source>
        <dbReference type="ARBA" id="ARBA00022692"/>
    </source>
</evidence>
<keyword evidence="22" id="KW-1185">Reference proteome</keyword>
<dbReference type="Gene3D" id="2.10.60.10">
    <property type="entry name" value="CD59"/>
    <property type="match status" value="1"/>
</dbReference>
<evidence type="ECO:0000256" key="11">
    <source>
        <dbReference type="ARBA" id="ARBA00022842"/>
    </source>
</evidence>
<keyword evidence="6 19" id="KW-0479">Metal-binding</keyword>
<evidence type="ECO:0000256" key="14">
    <source>
        <dbReference type="ARBA" id="ARBA00023170"/>
    </source>
</evidence>
<dbReference type="Pfam" id="PF07714">
    <property type="entry name" value="PK_Tyr_Ser-Thr"/>
    <property type="match status" value="1"/>
</dbReference>
<proteinExistence type="inferred from homology"/>
<comment type="cofactor">
    <cofactor evidence="19">
        <name>Mg(2+)</name>
        <dbReference type="ChEBI" id="CHEBI:18420"/>
    </cofactor>
    <cofactor evidence="19">
        <name>Mn(2+)</name>
        <dbReference type="ChEBI" id="CHEBI:29035"/>
    </cofactor>
</comment>
<dbReference type="Proteomes" id="UP001054837">
    <property type="component" value="Unassembled WGS sequence"/>
</dbReference>
<dbReference type="PROSITE" id="PS00107">
    <property type="entry name" value="PROTEIN_KINASE_ATP"/>
    <property type="match status" value="1"/>
</dbReference>
<evidence type="ECO:0000313" key="22">
    <source>
        <dbReference type="Proteomes" id="UP001054837"/>
    </source>
</evidence>
<dbReference type="GO" id="GO:0046872">
    <property type="term" value="F:metal ion binding"/>
    <property type="evidence" value="ECO:0007669"/>
    <property type="project" value="UniProtKB-KW"/>
</dbReference>
<organism evidence="21 22">
    <name type="scientific">Caerostris darwini</name>
    <dbReference type="NCBI Taxonomy" id="1538125"/>
    <lineage>
        <taxon>Eukaryota</taxon>
        <taxon>Metazoa</taxon>
        <taxon>Ecdysozoa</taxon>
        <taxon>Arthropoda</taxon>
        <taxon>Chelicerata</taxon>
        <taxon>Arachnida</taxon>
        <taxon>Araneae</taxon>
        <taxon>Araneomorphae</taxon>
        <taxon>Entelegynae</taxon>
        <taxon>Araneoidea</taxon>
        <taxon>Araneidae</taxon>
        <taxon>Caerostris</taxon>
    </lineage>
</organism>
<evidence type="ECO:0000256" key="17">
    <source>
        <dbReference type="PIRSR" id="PIRSR037393-3"/>
    </source>
</evidence>
<evidence type="ECO:0000259" key="20">
    <source>
        <dbReference type="PROSITE" id="PS50011"/>
    </source>
</evidence>
<keyword evidence="8 16" id="KW-0547">Nucleotide-binding</keyword>
<evidence type="ECO:0000256" key="19">
    <source>
        <dbReference type="RuleBase" id="RU361271"/>
    </source>
</evidence>
<keyword evidence="14 19" id="KW-0675">Receptor</keyword>
<dbReference type="EC" id="2.7.11.30" evidence="19"/>